<gene>
    <name evidence="3" type="ORF">Ccrd_013152</name>
</gene>
<comment type="similarity">
    <text evidence="1">Belongs to the HEM-1/HEM-2 family.</text>
</comment>
<feature type="compositionally biased region" description="Basic and acidic residues" evidence="2">
    <location>
        <begin position="903"/>
        <end position="912"/>
    </location>
</feature>
<dbReference type="PANTHER" id="PTHR12093:SF10">
    <property type="entry name" value="MEMBRANE-ASSOCIATED PROTEIN HEM"/>
    <property type="match status" value="1"/>
</dbReference>
<dbReference type="GO" id="GO:0000902">
    <property type="term" value="P:cell morphogenesis"/>
    <property type="evidence" value="ECO:0007669"/>
    <property type="project" value="TreeGrafter"/>
</dbReference>
<dbReference type="GO" id="GO:0016477">
    <property type="term" value="P:cell migration"/>
    <property type="evidence" value="ECO:0007669"/>
    <property type="project" value="TreeGrafter"/>
</dbReference>
<accession>A0A118K534</accession>
<evidence type="ECO:0000256" key="1">
    <source>
        <dbReference type="ARBA" id="ARBA00037947"/>
    </source>
</evidence>
<evidence type="ECO:0000313" key="4">
    <source>
        <dbReference type="Proteomes" id="UP000243975"/>
    </source>
</evidence>
<dbReference type="Pfam" id="PF09735">
    <property type="entry name" value="Nckap1"/>
    <property type="match status" value="2"/>
</dbReference>
<dbReference type="EMBL" id="LEKV01001114">
    <property type="protein sequence ID" value="KVI08475.1"/>
    <property type="molecule type" value="Genomic_DNA"/>
</dbReference>
<organism evidence="3 4">
    <name type="scientific">Cynara cardunculus var. scolymus</name>
    <name type="common">Globe artichoke</name>
    <name type="synonym">Cynara scolymus</name>
    <dbReference type="NCBI Taxonomy" id="59895"/>
    <lineage>
        <taxon>Eukaryota</taxon>
        <taxon>Viridiplantae</taxon>
        <taxon>Streptophyta</taxon>
        <taxon>Embryophyta</taxon>
        <taxon>Tracheophyta</taxon>
        <taxon>Spermatophyta</taxon>
        <taxon>Magnoliopsida</taxon>
        <taxon>eudicotyledons</taxon>
        <taxon>Gunneridae</taxon>
        <taxon>Pentapetalae</taxon>
        <taxon>asterids</taxon>
        <taxon>campanulids</taxon>
        <taxon>Asterales</taxon>
        <taxon>Asteraceae</taxon>
        <taxon>Carduoideae</taxon>
        <taxon>Cardueae</taxon>
        <taxon>Carduinae</taxon>
        <taxon>Cynara</taxon>
    </lineage>
</organism>
<reference evidence="3 4" key="1">
    <citation type="journal article" date="2016" name="Sci. Rep.">
        <title>The genome sequence of the outbreeding globe artichoke constructed de novo incorporating a phase-aware low-pass sequencing strategy of F1 progeny.</title>
        <authorList>
            <person name="Scaglione D."/>
            <person name="Reyes-Chin-Wo S."/>
            <person name="Acquadro A."/>
            <person name="Froenicke L."/>
            <person name="Portis E."/>
            <person name="Beitel C."/>
            <person name="Tirone M."/>
            <person name="Mauro R."/>
            <person name="Lo Monaco A."/>
            <person name="Mauromicale G."/>
            <person name="Faccioli P."/>
            <person name="Cattivelli L."/>
            <person name="Rieseberg L."/>
            <person name="Michelmore R."/>
            <person name="Lanteri S."/>
        </authorList>
    </citation>
    <scope>NUCLEOTIDE SEQUENCE [LARGE SCALE GENOMIC DNA]</scope>
    <source>
        <strain evidence="3">2C</strain>
    </source>
</reference>
<proteinExistence type="inferred from homology"/>
<keyword evidence="4" id="KW-1185">Reference proteome</keyword>
<feature type="compositionally biased region" description="Polar residues" evidence="2">
    <location>
        <begin position="927"/>
        <end position="944"/>
    </location>
</feature>
<dbReference type="OMA" id="LIWHVAS"/>
<dbReference type="InterPro" id="IPR019137">
    <property type="entry name" value="Nck-associated_protein-1"/>
</dbReference>
<sequence>MLFRDEYILLHEDYQLYVLPRILESKKMAKSGRTKQKEADLEYSVAKQVEKVISEVHDQAIVSCDAIHHERRILLKQEIGRMVLFFTDQPSLLAPNIQMVFSALALAQSEVIWYFQHVGISSSKSKANRIVAVDINPNDPTIGFLLDGMDRLCCLVRKYIAAVRGYGLSYLSSSAGRIRFLLNTPGMVALDLDASLKGLFQKIVEHLENIPKPQGDNISAITCDLSELRKDWLSILMIVTSARSSINIRHLEKATVSTGKEGLLSEGNALYNWSRCVDELESQLSKHGSLKKLYFYHQHLTTVRFSFLIVFPVVFRNTMFGPEGRPQHCCAWLGVASSFPECASTIVPEELTRIGRDAVLYVESLIESIMGGLEGLINILDSEGGFGSLETQVLACLSKLAKLVLMHKTNHKPFHCQLLPEQAAILMNLTSRLSIPSAKSPRGISGLHLPGYESYPENTDLQRPTVLESLIRRHVSIIHLAEQHISMDLTQGIREVLLTEAFCGPVSSLHTFEKPAEPHAGSAIEAVCNWYVENIVKDVSGAGILFAPIHRCFKSTRPVGGYFAEAVTDLRELQAFVRAFGGYGVDRLDRMMKEHTAALLNCIDTSLRANREVLEAISGSIHSGDRIEREANVRQIIDVETVIGFCIQAGQAIAFDSLLAEAGGVVLAEGAPLIHSLLTGVATHLPVEVPEKKEIRRMRRVANSVQVVADHDSEWVREIFEDVGGASDNSWSLLPYLFSTFMTSNIWNTTAFNVDTGGFNTNIHCLAREHQQRQLYSNGHAGDTVEPEMPDHLSVESNIKSTMHLFVKICAGIALDSWNEIDSSLELHVPYAILRSIYSQYYGNSPSNPLSLLSASPRSSPAVSMGHASPAIRHPYGDSTPQSSHDSGYFKAASAHSQDQTYDNDKGHTRSTDHKHRNTRRSGPLDYSSSQKVKLVEGSTSGSRGPSPLPRFAVSRSGPISYK</sequence>
<dbReference type="Gramene" id="KVI08475">
    <property type="protein sequence ID" value="KVI08475"/>
    <property type="gene ID" value="Ccrd_013152"/>
</dbReference>
<comment type="caution">
    <text evidence="3">The sequence shown here is derived from an EMBL/GenBank/DDBJ whole genome shotgun (WGS) entry which is preliminary data.</text>
</comment>
<dbReference type="GO" id="GO:0030031">
    <property type="term" value="P:cell projection assembly"/>
    <property type="evidence" value="ECO:0007669"/>
    <property type="project" value="TreeGrafter"/>
</dbReference>
<dbReference type="GO" id="GO:0031209">
    <property type="term" value="C:SCAR complex"/>
    <property type="evidence" value="ECO:0007669"/>
    <property type="project" value="TreeGrafter"/>
</dbReference>
<dbReference type="PANTHER" id="PTHR12093">
    <property type="entry name" value="NCK-ASSOCIATED PROTEIN 1"/>
    <property type="match status" value="1"/>
</dbReference>
<protein>
    <submittedName>
        <fullName evidence="3">Nck-associated protein 1</fullName>
    </submittedName>
</protein>
<dbReference type="GO" id="GO:0030866">
    <property type="term" value="P:cortical actin cytoskeleton organization"/>
    <property type="evidence" value="ECO:0007669"/>
    <property type="project" value="TreeGrafter"/>
</dbReference>
<name>A0A118K534_CYNCS</name>
<dbReference type="AlphaFoldDB" id="A0A118K534"/>
<feature type="compositionally biased region" description="Low complexity" evidence="2">
    <location>
        <begin position="853"/>
        <end position="864"/>
    </location>
</feature>
<feature type="region of interest" description="Disordered" evidence="2">
    <location>
        <begin position="853"/>
        <end position="963"/>
    </location>
</feature>
<evidence type="ECO:0000313" key="3">
    <source>
        <dbReference type="EMBL" id="KVI08475.1"/>
    </source>
</evidence>
<dbReference type="Proteomes" id="UP000243975">
    <property type="component" value="Unassembled WGS sequence"/>
</dbReference>
<evidence type="ECO:0000256" key="2">
    <source>
        <dbReference type="SAM" id="MobiDB-lite"/>
    </source>
</evidence>
<dbReference type="STRING" id="59895.A0A118K534"/>